<evidence type="ECO:0000313" key="2">
    <source>
        <dbReference type="Proteomes" id="UP000278031"/>
    </source>
</evidence>
<dbReference type="Proteomes" id="UP000278031">
    <property type="component" value="Unassembled WGS sequence"/>
</dbReference>
<protein>
    <submittedName>
        <fullName evidence="1">Uncharacterized protein</fullName>
    </submittedName>
</protein>
<gene>
    <name evidence="1" type="ORF">DRO04_02625</name>
</gene>
<comment type="caution">
    <text evidence="1">The sequence shown here is derived from an EMBL/GenBank/DDBJ whole genome shotgun (WGS) entry which is preliminary data.</text>
</comment>
<dbReference type="EMBL" id="QMWP01000096">
    <property type="protein sequence ID" value="RLG69925.1"/>
    <property type="molecule type" value="Genomic_DNA"/>
</dbReference>
<evidence type="ECO:0000313" key="1">
    <source>
        <dbReference type="EMBL" id="RLG69925.1"/>
    </source>
</evidence>
<accession>A0A497JG06</accession>
<proteinExistence type="predicted"/>
<organism evidence="1 2">
    <name type="scientific">Candidatus Iainarchaeum sp</name>
    <dbReference type="NCBI Taxonomy" id="3101447"/>
    <lineage>
        <taxon>Archaea</taxon>
        <taxon>Candidatus Iainarchaeota</taxon>
        <taxon>Candidatus Iainarchaeia</taxon>
        <taxon>Candidatus Iainarchaeales</taxon>
        <taxon>Candidatus Iainarchaeaceae</taxon>
        <taxon>Candidatus Iainarchaeum</taxon>
    </lineage>
</organism>
<dbReference type="AlphaFoldDB" id="A0A497JG06"/>
<sequence>MSKAAFKQGYHLGFLHGYLFAANRKIFLPDEEAVKDHAFSLEEATRGIREARRLAEPVIRDALELVEGNRVPRKELLVETEKAVRELERFWGKYDG</sequence>
<reference evidence="1 2" key="1">
    <citation type="submission" date="2018-06" db="EMBL/GenBank/DDBJ databases">
        <title>Extensive metabolic versatility and redundancy in microbially diverse, dynamic hydrothermal sediments.</title>
        <authorList>
            <person name="Dombrowski N."/>
            <person name="Teske A."/>
            <person name="Baker B.J."/>
        </authorList>
    </citation>
    <scope>NUCLEOTIDE SEQUENCE [LARGE SCALE GENOMIC DNA]</scope>
    <source>
        <strain evidence="1">B51_G17</strain>
    </source>
</reference>
<name>A0A497JG06_9ARCH</name>